<accession>A0AB39HE83</accession>
<evidence type="ECO:0000256" key="10">
    <source>
        <dbReference type="PROSITE-ProRule" id="PRU00284"/>
    </source>
</evidence>
<evidence type="ECO:0000256" key="6">
    <source>
        <dbReference type="ARBA" id="ARBA00022989"/>
    </source>
</evidence>
<reference evidence="14" key="1">
    <citation type="submission" date="2024-07" db="EMBL/GenBank/DDBJ databases">
        <title>Genome Analysis of a Potential Novel Vibrio Species Secreting pH- and Thermo-stable Alginate Lyase and its Application in Producing Alginate Oligosaccharides.</title>
        <authorList>
            <person name="Huang H."/>
            <person name="Bao K."/>
        </authorList>
    </citation>
    <scope>NUCLEOTIDE SEQUENCE</scope>
    <source>
        <strain evidence="14">HB236076</strain>
    </source>
</reference>
<dbReference type="GO" id="GO:0005886">
    <property type="term" value="C:plasma membrane"/>
    <property type="evidence" value="ECO:0007669"/>
    <property type="project" value="UniProtKB-SubCell"/>
</dbReference>
<protein>
    <submittedName>
        <fullName evidence="14">Methyl-accepting chemotaxis protein</fullName>
    </submittedName>
</protein>
<dbReference type="AlphaFoldDB" id="A0AB39HE83"/>
<evidence type="ECO:0000256" key="4">
    <source>
        <dbReference type="ARBA" id="ARBA00022500"/>
    </source>
</evidence>
<dbReference type="SMART" id="SM00283">
    <property type="entry name" value="MA"/>
    <property type="match status" value="1"/>
</dbReference>
<dbReference type="PROSITE" id="PS50111">
    <property type="entry name" value="CHEMOTAXIS_TRANSDUC_2"/>
    <property type="match status" value="1"/>
</dbReference>
<dbReference type="GO" id="GO:0007165">
    <property type="term" value="P:signal transduction"/>
    <property type="evidence" value="ECO:0007669"/>
    <property type="project" value="UniProtKB-KW"/>
</dbReference>
<evidence type="ECO:0000313" key="14">
    <source>
        <dbReference type="EMBL" id="XDK24636.1"/>
    </source>
</evidence>
<comment type="subcellular location">
    <subcellularLocation>
        <location evidence="1">Cell inner membrane</location>
    </subcellularLocation>
    <subcellularLocation>
        <location evidence="2">Cell membrane</location>
        <topology evidence="2">Multi-pass membrane protein</topology>
    </subcellularLocation>
</comment>
<keyword evidence="6 11" id="KW-1133">Transmembrane helix</keyword>
<keyword evidence="4" id="KW-0145">Chemotaxis</keyword>
<evidence type="ECO:0000259" key="12">
    <source>
        <dbReference type="PROSITE" id="PS50111"/>
    </source>
</evidence>
<dbReference type="InterPro" id="IPR033479">
    <property type="entry name" value="dCache_1"/>
</dbReference>
<feature type="transmembrane region" description="Helical" evidence="11">
    <location>
        <begin position="272"/>
        <end position="291"/>
    </location>
</feature>
<dbReference type="CDD" id="cd11386">
    <property type="entry name" value="MCP_signal"/>
    <property type="match status" value="1"/>
</dbReference>
<dbReference type="InterPro" id="IPR004089">
    <property type="entry name" value="MCPsignal_dom"/>
</dbReference>
<evidence type="ECO:0000256" key="5">
    <source>
        <dbReference type="ARBA" id="ARBA00022692"/>
    </source>
</evidence>
<dbReference type="Pfam" id="PF00672">
    <property type="entry name" value="HAMP"/>
    <property type="match status" value="1"/>
</dbReference>
<dbReference type="SMART" id="SM00304">
    <property type="entry name" value="HAMP"/>
    <property type="match status" value="1"/>
</dbReference>
<dbReference type="EMBL" id="CP162601">
    <property type="protein sequence ID" value="XDK24636.1"/>
    <property type="molecule type" value="Genomic_DNA"/>
</dbReference>
<dbReference type="RefSeq" id="WP_306100718.1">
    <property type="nucleotide sequence ID" value="NZ_CP162601.1"/>
</dbReference>
<feature type="domain" description="HAMP" evidence="13">
    <location>
        <begin position="292"/>
        <end position="346"/>
    </location>
</feature>
<evidence type="ECO:0000256" key="3">
    <source>
        <dbReference type="ARBA" id="ARBA00022475"/>
    </source>
</evidence>
<dbReference type="PANTHER" id="PTHR32089">
    <property type="entry name" value="METHYL-ACCEPTING CHEMOTAXIS PROTEIN MCPB"/>
    <property type="match status" value="1"/>
</dbReference>
<feature type="domain" description="Methyl-accepting transducer" evidence="12">
    <location>
        <begin position="351"/>
        <end position="587"/>
    </location>
</feature>
<dbReference type="FunFam" id="1.10.287.950:FF:000001">
    <property type="entry name" value="Methyl-accepting chemotaxis sensory transducer"/>
    <property type="match status" value="1"/>
</dbReference>
<dbReference type="Gene3D" id="3.30.450.20">
    <property type="entry name" value="PAS domain"/>
    <property type="match status" value="2"/>
</dbReference>
<evidence type="ECO:0000259" key="13">
    <source>
        <dbReference type="PROSITE" id="PS50885"/>
    </source>
</evidence>
<evidence type="ECO:0000256" key="1">
    <source>
        <dbReference type="ARBA" id="ARBA00004533"/>
    </source>
</evidence>
<keyword evidence="8 10" id="KW-0807">Transducer</keyword>
<evidence type="ECO:0000256" key="8">
    <source>
        <dbReference type="ARBA" id="ARBA00023224"/>
    </source>
</evidence>
<name>A0AB39HE83_9VIBR</name>
<dbReference type="CDD" id="cd12913">
    <property type="entry name" value="PDC1_MCP_like"/>
    <property type="match status" value="1"/>
</dbReference>
<dbReference type="Gene3D" id="1.10.287.950">
    <property type="entry name" value="Methyl-accepting chemotaxis protein"/>
    <property type="match status" value="1"/>
</dbReference>
<gene>
    <name evidence="14" type="ORF">AB0763_10570</name>
</gene>
<dbReference type="PANTHER" id="PTHR32089:SF117">
    <property type="entry name" value="METHYL ACCEPTING SENSORY TRANSDUCER WITH CACHE_1 SMALL MOLECULE BINDING DOMAIN"/>
    <property type="match status" value="1"/>
</dbReference>
<dbReference type="SUPFAM" id="SSF103190">
    <property type="entry name" value="Sensory domain-like"/>
    <property type="match status" value="1"/>
</dbReference>
<proteinExistence type="inferred from homology"/>
<evidence type="ECO:0000256" key="11">
    <source>
        <dbReference type="SAM" id="Phobius"/>
    </source>
</evidence>
<dbReference type="KEGG" id="vih:AB0763_10570"/>
<dbReference type="CDD" id="cd12912">
    <property type="entry name" value="PDC2_MCP_like"/>
    <property type="match status" value="1"/>
</dbReference>
<evidence type="ECO:0000256" key="2">
    <source>
        <dbReference type="ARBA" id="ARBA00004651"/>
    </source>
</evidence>
<dbReference type="InterPro" id="IPR029151">
    <property type="entry name" value="Sensor-like_sf"/>
</dbReference>
<comment type="similarity">
    <text evidence="9">Belongs to the methyl-accepting chemotaxis (MCP) protein family.</text>
</comment>
<dbReference type="Pfam" id="PF00015">
    <property type="entry name" value="MCPsignal"/>
    <property type="match status" value="1"/>
</dbReference>
<dbReference type="InterPro" id="IPR003660">
    <property type="entry name" value="HAMP_dom"/>
</dbReference>
<dbReference type="PROSITE" id="PS50885">
    <property type="entry name" value="HAMP"/>
    <property type="match status" value="1"/>
</dbReference>
<sequence>MKFSYKVVIASSFLLIVSISLLSISQYLTIKSAVEQQIAQTTRDTINGVSRTVSYVLDARKAQAQYVTSLANNDLSRAGITDVIENPTLHQNFLLVGGGMETDGKAISGDPNWDPGSEWDARTRPWYQDAKERNQLIITAPYADAVTGDILISIATPLQATGEFKGALFFDMSLKTLSEMVNDVALDSGYLFIVTDQQVVLAHPDAALNGQKMAQFLPNVDLTTNKVLHTQLNSGEERIVEFTKIAGQNWYVGAVIDQQAAYSTVTEIRNNAIIYSVIALLISMLLLGLLMKKLMTPLRLLNQRMEGVASGSGDLTQRLNTDIDAEFAQLSQNFNVFTQALQQQIKDLKLLADKILDGTESTKQGASTSAKAMGLQLEQIEQLATAMHEMSVTSNDVANNAQGAAAAAQEAEKSAQTGSELVAKTTQNIHVLSQTIERSTSEVEKLKSATTDIDTVLKVISDIAEQTNLLALNAAIEAARAGEYGRGFAVVADEVRSLASRTQDSTTEIHTIIAQLHTSADSVVSAMRQSKGASEETVENAGHVEDALQQIYHAIQKISDMNIQIASAAEEQSLVAEEINTNTVNIKQITQEVTDNATQANKATEQQVDFVKAQHQVLGKFTV</sequence>
<evidence type="ECO:0000256" key="7">
    <source>
        <dbReference type="ARBA" id="ARBA00023136"/>
    </source>
</evidence>
<keyword evidence="3" id="KW-1003">Cell membrane</keyword>
<keyword evidence="5 11" id="KW-0812">Transmembrane</keyword>
<keyword evidence="7 11" id="KW-0472">Membrane</keyword>
<organism evidence="14">
    <name type="scientific">Vibrio sp. HB236076</name>
    <dbReference type="NCBI Taxonomy" id="3232307"/>
    <lineage>
        <taxon>Bacteria</taxon>
        <taxon>Pseudomonadati</taxon>
        <taxon>Pseudomonadota</taxon>
        <taxon>Gammaproteobacteria</taxon>
        <taxon>Vibrionales</taxon>
        <taxon>Vibrionaceae</taxon>
        <taxon>Vibrio</taxon>
    </lineage>
</organism>
<evidence type="ECO:0000256" key="9">
    <source>
        <dbReference type="ARBA" id="ARBA00029447"/>
    </source>
</evidence>
<dbReference type="CDD" id="cd06225">
    <property type="entry name" value="HAMP"/>
    <property type="match status" value="1"/>
</dbReference>
<dbReference type="Pfam" id="PF02743">
    <property type="entry name" value="dCache_1"/>
    <property type="match status" value="1"/>
</dbReference>
<dbReference type="GO" id="GO:0006935">
    <property type="term" value="P:chemotaxis"/>
    <property type="evidence" value="ECO:0007669"/>
    <property type="project" value="UniProtKB-KW"/>
</dbReference>
<dbReference type="SUPFAM" id="SSF58104">
    <property type="entry name" value="Methyl-accepting chemotaxis protein (MCP) signaling domain"/>
    <property type="match status" value="1"/>
</dbReference>